<evidence type="ECO:0000313" key="11">
    <source>
        <dbReference type="EMBL" id="EGV96429.1"/>
    </source>
</evidence>
<keyword evidence="9" id="KW-0966">Cell projection</keyword>
<keyword evidence="8" id="KW-0206">Cytoskeleton</keyword>
<dbReference type="AlphaFoldDB" id="G3H8L8"/>
<dbReference type="InterPro" id="IPR057428">
    <property type="entry name" value="EFHB_EF-hand_C"/>
</dbReference>
<keyword evidence="4" id="KW-0677">Repeat</keyword>
<dbReference type="InterPro" id="IPR011992">
    <property type="entry name" value="EF-hand-dom_pair"/>
</dbReference>
<evidence type="ECO:0000256" key="4">
    <source>
        <dbReference type="ARBA" id="ARBA00022737"/>
    </source>
</evidence>
<dbReference type="Pfam" id="PF25325">
    <property type="entry name" value="EF-hand_EFHB_C"/>
    <property type="match status" value="1"/>
</dbReference>
<evidence type="ECO:0000256" key="7">
    <source>
        <dbReference type="ARBA" id="ARBA00023069"/>
    </source>
</evidence>
<keyword evidence="2" id="KW-0963">Cytoplasm</keyword>
<keyword evidence="6" id="KW-0282">Flagellum</keyword>
<dbReference type="InterPro" id="IPR040193">
    <property type="entry name" value="EFHC1/EFHC2/EFHB"/>
</dbReference>
<proteinExistence type="predicted"/>
<dbReference type="PROSITE" id="PS00018">
    <property type="entry name" value="EF_HAND_1"/>
    <property type="match status" value="1"/>
</dbReference>
<evidence type="ECO:0000256" key="9">
    <source>
        <dbReference type="ARBA" id="ARBA00023273"/>
    </source>
</evidence>
<dbReference type="InterPro" id="IPR002048">
    <property type="entry name" value="EF_hand_dom"/>
</dbReference>
<dbReference type="CDD" id="cd00051">
    <property type="entry name" value="EFh"/>
    <property type="match status" value="1"/>
</dbReference>
<comment type="subcellular location">
    <subcellularLocation>
        <location evidence="1">Cytoplasm</location>
        <location evidence="1">Cytoskeleton</location>
        <location evidence="1">Flagellum axoneme</location>
    </subcellularLocation>
</comment>
<dbReference type="SUPFAM" id="SSF47473">
    <property type="entry name" value="EF-hand"/>
    <property type="match status" value="1"/>
</dbReference>
<evidence type="ECO:0000256" key="1">
    <source>
        <dbReference type="ARBA" id="ARBA00004611"/>
    </source>
</evidence>
<feature type="domain" description="EF-hand" evidence="10">
    <location>
        <begin position="190"/>
        <end position="225"/>
    </location>
</feature>
<dbReference type="PANTHER" id="PTHR12086">
    <property type="entry name" value="EF-HAND DOMAIN C-TERMINAL CONTAINING PROTEIN"/>
    <property type="match status" value="1"/>
</dbReference>
<evidence type="ECO:0000256" key="6">
    <source>
        <dbReference type="ARBA" id="ARBA00022846"/>
    </source>
</evidence>
<evidence type="ECO:0000259" key="10">
    <source>
        <dbReference type="PROSITE" id="PS50222"/>
    </source>
</evidence>
<dbReference type="FunCoup" id="G3H8L8">
    <property type="interactions" value="1"/>
</dbReference>
<evidence type="ECO:0000256" key="3">
    <source>
        <dbReference type="ARBA" id="ARBA00022723"/>
    </source>
</evidence>
<protein>
    <submittedName>
        <fullName evidence="11">EF-hand domain-containing family member B</fullName>
    </submittedName>
</protein>
<dbReference type="GO" id="GO:0005879">
    <property type="term" value="C:axonemal microtubule"/>
    <property type="evidence" value="ECO:0007669"/>
    <property type="project" value="UniProtKB-ARBA"/>
</dbReference>
<dbReference type="Gene3D" id="1.10.238.10">
    <property type="entry name" value="EF-hand"/>
    <property type="match status" value="1"/>
</dbReference>
<evidence type="ECO:0000256" key="5">
    <source>
        <dbReference type="ARBA" id="ARBA00022837"/>
    </source>
</evidence>
<dbReference type="InterPro" id="IPR018247">
    <property type="entry name" value="EF_Hand_1_Ca_BS"/>
</dbReference>
<sequence>MAEQCASAIVNPPKPSEDVLKEGLEGHDLYVVSHHDYFAGEAKNRKYNPESFQRFKLYGGPTPHFNDGRTMAKTLHWLHELQMERGAKITSKRFDDFKEKFQHKVGRVLDPMSIGESLWVVKGLKQTCSFQLQVVENLTKESVFSHSIAETMNIAPGHTFGACLKPEEYGDGMIDREELHESCDQANLHLDEVLLNQLFEYCDVDQDGLINFVEFANFLNWKDNVPLTEYEKRVIIKGRKQDCKNITETNMREVKPTLLIQPEDIVPKEPGSSEETVRVLLRPSDKVSNHYKTTSSEINGIVGAVPPMCYPIYGVPMIRSDIPAPRIRRVGDVNNYGEEGNAYSLLHPSIFSQKGVFETDFFKTRSKEEISDILTNIGVKLSEEEFENVWNLASKKHHRGEVCVETIRNVLDELQHASRDCKTVM</sequence>
<keyword evidence="7" id="KW-0969">Cilium</keyword>
<keyword evidence="5" id="KW-0106">Calcium</keyword>
<dbReference type="STRING" id="10029.G3H8L8"/>
<dbReference type="GlyGen" id="G3H8L8">
    <property type="glycosylation" value="1 site"/>
</dbReference>
<dbReference type="InParanoid" id="G3H8L8"/>
<evidence type="ECO:0000256" key="8">
    <source>
        <dbReference type="ARBA" id="ARBA00023212"/>
    </source>
</evidence>
<gene>
    <name evidence="11" type="ORF">I79_006721</name>
</gene>
<dbReference type="GO" id="GO:0005509">
    <property type="term" value="F:calcium ion binding"/>
    <property type="evidence" value="ECO:0007669"/>
    <property type="project" value="InterPro"/>
</dbReference>
<reference evidence="12" key="1">
    <citation type="journal article" date="2011" name="Nat. Biotechnol.">
        <title>The genomic sequence of the Chinese hamster ovary (CHO)-K1 cell line.</title>
        <authorList>
            <person name="Xu X."/>
            <person name="Nagarajan H."/>
            <person name="Lewis N.E."/>
            <person name="Pan S."/>
            <person name="Cai Z."/>
            <person name="Liu X."/>
            <person name="Chen W."/>
            <person name="Xie M."/>
            <person name="Wang W."/>
            <person name="Hammond S."/>
            <person name="Andersen M.R."/>
            <person name="Neff N."/>
            <person name="Passarelli B."/>
            <person name="Koh W."/>
            <person name="Fan H.C."/>
            <person name="Wang J."/>
            <person name="Gui Y."/>
            <person name="Lee K.H."/>
            <person name="Betenbaugh M.J."/>
            <person name="Quake S.R."/>
            <person name="Famili I."/>
            <person name="Palsson B.O."/>
            <person name="Wang J."/>
        </authorList>
    </citation>
    <scope>NUCLEOTIDE SEQUENCE [LARGE SCALE GENOMIC DNA]</scope>
    <source>
        <strain evidence="12">CHO K1 cell line</strain>
    </source>
</reference>
<dbReference type="PROSITE" id="PS50222">
    <property type="entry name" value="EF_HAND_2"/>
    <property type="match status" value="1"/>
</dbReference>
<organism evidence="11 12">
    <name type="scientific">Cricetulus griseus</name>
    <name type="common">Chinese hamster</name>
    <name type="synonym">Cricetulus barabensis griseus</name>
    <dbReference type="NCBI Taxonomy" id="10029"/>
    <lineage>
        <taxon>Eukaryota</taxon>
        <taxon>Metazoa</taxon>
        <taxon>Chordata</taxon>
        <taxon>Craniata</taxon>
        <taxon>Vertebrata</taxon>
        <taxon>Euteleostomi</taxon>
        <taxon>Mammalia</taxon>
        <taxon>Eutheria</taxon>
        <taxon>Euarchontoglires</taxon>
        <taxon>Glires</taxon>
        <taxon>Rodentia</taxon>
        <taxon>Myomorpha</taxon>
        <taxon>Muroidea</taxon>
        <taxon>Cricetidae</taxon>
        <taxon>Cricetinae</taxon>
        <taxon>Cricetulus</taxon>
    </lineage>
</organism>
<dbReference type="PANTHER" id="PTHR12086:SF12">
    <property type="entry name" value="EF-HAND DOMAIN-CONTAINING FAMILY MEMBER B"/>
    <property type="match status" value="1"/>
</dbReference>
<name>G3H8L8_CRIGR</name>
<evidence type="ECO:0000313" key="12">
    <source>
        <dbReference type="Proteomes" id="UP000001075"/>
    </source>
</evidence>
<accession>G3H8L8</accession>
<keyword evidence="3" id="KW-0479">Metal-binding</keyword>
<dbReference type="EMBL" id="JH000214">
    <property type="protein sequence ID" value="EGV96429.1"/>
    <property type="molecule type" value="Genomic_DNA"/>
</dbReference>
<dbReference type="Proteomes" id="UP000001075">
    <property type="component" value="Unassembled WGS sequence"/>
</dbReference>
<evidence type="ECO:0000256" key="2">
    <source>
        <dbReference type="ARBA" id="ARBA00022490"/>
    </source>
</evidence>